<evidence type="ECO:0000313" key="15">
    <source>
        <dbReference type="EMBL" id="QDC41081.1"/>
    </source>
</evidence>
<keyword evidence="3 10" id="KW-0813">Transport</keyword>
<dbReference type="Gene3D" id="2.170.130.10">
    <property type="entry name" value="TonB-dependent receptor, plug domain"/>
    <property type="match status" value="1"/>
</dbReference>
<evidence type="ECO:0000259" key="13">
    <source>
        <dbReference type="Pfam" id="PF00593"/>
    </source>
</evidence>
<dbReference type="Pfam" id="PF00593">
    <property type="entry name" value="TonB_dep_Rec_b-barrel"/>
    <property type="match status" value="1"/>
</dbReference>
<dbReference type="SUPFAM" id="SSF56935">
    <property type="entry name" value="Porins"/>
    <property type="match status" value="1"/>
</dbReference>
<dbReference type="Gene3D" id="2.40.170.20">
    <property type="entry name" value="TonB-dependent receptor, beta-barrel domain"/>
    <property type="match status" value="1"/>
</dbReference>
<feature type="domain" description="TonB-dependent receptor plug" evidence="14">
    <location>
        <begin position="40"/>
        <end position="147"/>
    </location>
</feature>
<dbReference type="PROSITE" id="PS52016">
    <property type="entry name" value="TONB_DEPENDENT_REC_3"/>
    <property type="match status" value="1"/>
</dbReference>
<accession>A0AAX1EZE7</accession>
<dbReference type="GO" id="GO:0044718">
    <property type="term" value="P:siderophore transmembrane transport"/>
    <property type="evidence" value="ECO:0007669"/>
    <property type="project" value="TreeGrafter"/>
</dbReference>
<evidence type="ECO:0000256" key="12">
    <source>
        <dbReference type="SAM" id="SignalP"/>
    </source>
</evidence>
<dbReference type="InterPro" id="IPR037066">
    <property type="entry name" value="Plug_dom_sf"/>
</dbReference>
<keyword evidence="4 10" id="KW-1134">Transmembrane beta strand</keyword>
<keyword evidence="5 10" id="KW-0812">Transmembrane</keyword>
<keyword evidence="7 10" id="KW-0472">Membrane</keyword>
<gene>
    <name evidence="15" type="ORF">FIT94_03190</name>
</gene>
<evidence type="ECO:0000313" key="16">
    <source>
        <dbReference type="Proteomes" id="UP000314901"/>
    </source>
</evidence>
<evidence type="ECO:0000256" key="7">
    <source>
        <dbReference type="ARBA" id="ARBA00023136"/>
    </source>
</evidence>
<dbReference type="Proteomes" id="UP000314901">
    <property type="component" value="Chromosome"/>
</dbReference>
<evidence type="ECO:0000256" key="1">
    <source>
        <dbReference type="ARBA" id="ARBA00004571"/>
    </source>
</evidence>
<evidence type="ECO:0000259" key="14">
    <source>
        <dbReference type="Pfam" id="PF07715"/>
    </source>
</evidence>
<evidence type="ECO:0000256" key="2">
    <source>
        <dbReference type="ARBA" id="ARBA00009810"/>
    </source>
</evidence>
<dbReference type="InterPro" id="IPR000531">
    <property type="entry name" value="Beta-barrel_TonB"/>
</dbReference>
<sequence length="749" mass="82752">MKIRLLLLSLFASSQAFADDIRALSPTVVTATRVEQNSFDLPVSIDVVEKKDLVGQLGMTLSESLIRVPGITAQNRTQMAQDPQISTRGFGARSTFGVRGVRVYVDGIPLSTPDGIATPGNIDLGSLKSIEIMRGPFSSLYGSSSGGIIQLRTQDPSTELDVGGGYLFGSYDTNKSNSYATGTTKDIGYYMSYSNFSSDGYRKYSENEKDQATIKFQTKINENTKITALFNWIDQKANDPGGLTAAEVRASRTIASANNLAQLARVQRDNKQIGFNIEHKFNENNFLNLITYMGERNNLQYLYSAVYLNSAYRTPLGTSFSPAGRASSIARDFWGTDLRFTNTGRILERPYQVSFGMAYGYQNDHRTDDMAYNGNQLTGSANYNLRNEKNIADNFDQYAQAQWSALSNLDLHGGVRHTKVTFENQDGIIGTVNTATGSSGFATREARLTFKNNNGSGKVSHEKTTPVIGATLKITPTFNVYGNFGKGFETPTFIEMAYSDITGLGPNLNLKPSTSDNYEVGSKFFIGNNVKFNIAAFKTNTKNEIVTYDSNTAYSVFTNAGDTQRKGFELSGDAALPNNFNFYTSLTYLDAQFKSDFRTQTTSTAFEPVIGNSATSLATEINPIDYVTTTTVKNGNKISGTYRQQIYAELSYKYPSLGFYAALEGRSNSRVWANDSNTAYAAGYAIYNLRAGFEQRIQNWKISEFARIENIFDKDYVGSIRNNDSNSRFYETAPGTNYLLGINASYQFK</sequence>
<dbReference type="KEGG" id="muv:FIT94_03190"/>
<dbReference type="Pfam" id="PF07715">
    <property type="entry name" value="Plug"/>
    <property type="match status" value="1"/>
</dbReference>
<keyword evidence="12" id="KW-0732">Signal</keyword>
<evidence type="ECO:0000256" key="11">
    <source>
        <dbReference type="RuleBase" id="RU003357"/>
    </source>
</evidence>
<feature type="signal peptide" evidence="12">
    <location>
        <begin position="1"/>
        <end position="18"/>
    </location>
</feature>
<feature type="chain" id="PRO_5043555905" evidence="12">
    <location>
        <begin position="19"/>
        <end position="749"/>
    </location>
</feature>
<dbReference type="EMBL" id="CP040953">
    <property type="protein sequence ID" value="QDC41081.1"/>
    <property type="molecule type" value="Genomic_DNA"/>
</dbReference>
<proteinExistence type="inferred from homology"/>
<protein>
    <submittedName>
        <fullName evidence="15">TonB-dependent receptor</fullName>
    </submittedName>
</protein>
<dbReference type="InterPro" id="IPR012910">
    <property type="entry name" value="Plug_dom"/>
</dbReference>
<reference evidence="15 16" key="1">
    <citation type="journal article" date="2019" name="ISME J.">
        <title>Evolution in action: habitat transition from sediment to the pelagial leads to genome streamlining in Methylophilaceae.</title>
        <authorList>
            <person name="Salcher M."/>
            <person name="Schaefle D."/>
            <person name="Kaspar M."/>
            <person name="Neuenschwander S.M."/>
            <person name="Ghai R."/>
        </authorList>
    </citation>
    <scope>NUCLEOTIDE SEQUENCE [LARGE SCALE GENOMIC DNA]</scope>
    <source>
        <strain evidence="15 16">MMS-RVI-51</strain>
    </source>
</reference>
<evidence type="ECO:0000256" key="10">
    <source>
        <dbReference type="PROSITE-ProRule" id="PRU01360"/>
    </source>
</evidence>
<keyword evidence="8 15" id="KW-0675">Receptor</keyword>
<evidence type="ECO:0000256" key="6">
    <source>
        <dbReference type="ARBA" id="ARBA00023077"/>
    </source>
</evidence>
<evidence type="ECO:0000256" key="9">
    <source>
        <dbReference type="ARBA" id="ARBA00023237"/>
    </source>
</evidence>
<evidence type="ECO:0000256" key="8">
    <source>
        <dbReference type="ARBA" id="ARBA00023170"/>
    </source>
</evidence>
<keyword evidence="9 10" id="KW-0998">Cell outer membrane</keyword>
<evidence type="ECO:0000256" key="5">
    <source>
        <dbReference type="ARBA" id="ARBA00022692"/>
    </source>
</evidence>
<dbReference type="InterPro" id="IPR039426">
    <property type="entry name" value="TonB-dep_rcpt-like"/>
</dbReference>
<organism evidence="15 16">
    <name type="scientific">Candidatus Methylopumilus universalis</name>
    <dbReference type="NCBI Taxonomy" id="2588536"/>
    <lineage>
        <taxon>Bacteria</taxon>
        <taxon>Pseudomonadati</taxon>
        <taxon>Pseudomonadota</taxon>
        <taxon>Betaproteobacteria</taxon>
        <taxon>Nitrosomonadales</taxon>
        <taxon>Methylophilaceae</taxon>
        <taxon>Candidatus Methylopumilus</taxon>
    </lineage>
</organism>
<dbReference type="RefSeq" id="WP_139867607.1">
    <property type="nucleotide sequence ID" value="NZ_CP040949.1"/>
</dbReference>
<comment type="subcellular location">
    <subcellularLocation>
        <location evidence="1 10">Cell outer membrane</location>
        <topology evidence="1 10">Multi-pass membrane protein</topology>
    </subcellularLocation>
</comment>
<dbReference type="PANTHER" id="PTHR30069">
    <property type="entry name" value="TONB-DEPENDENT OUTER MEMBRANE RECEPTOR"/>
    <property type="match status" value="1"/>
</dbReference>
<dbReference type="AlphaFoldDB" id="A0AAX1EZE7"/>
<dbReference type="PANTHER" id="PTHR30069:SF28">
    <property type="entry name" value="TONB-DEPENDENT RECEPTOR YNCD-RELATED"/>
    <property type="match status" value="1"/>
</dbReference>
<dbReference type="GeneID" id="66284881"/>
<dbReference type="GO" id="GO:0015344">
    <property type="term" value="F:siderophore uptake transmembrane transporter activity"/>
    <property type="evidence" value="ECO:0007669"/>
    <property type="project" value="TreeGrafter"/>
</dbReference>
<dbReference type="InterPro" id="IPR036942">
    <property type="entry name" value="Beta-barrel_TonB_sf"/>
</dbReference>
<dbReference type="GO" id="GO:0009279">
    <property type="term" value="C:cell outer membrane"/>
    <property type="evidence" value="ECO:0007669"/>
    <property type="project" value="UniProtKB-SubCell"/>
</dbReference>
<evidence type="ECO:0000256" key="4">
    <source>
        <dbReference type="ARBA" id="ARBA00022452"/>
    </source>
</evidence>
<comment type="similarity">
    <text evidence="2 10 11">Belongs to the TonB-dependent receptor family.</text>
</comment>
<evidence type="ECO:0000256" key="3">
    <source>
        <dbReference type="ARBA" id="ARBA00022448"/>
    </source>
</evidence>
<feature type="domain" description="TonB-dependent receptor-like beta-barrel" evidence="13">
    <location>
        <begin position="218"/>
        <end position="702"/>
    </location>
</feature>
<keyword evidence="6 11" id="KW-0798">TonB box</keyword>
<name>A0AAX1EZE7_9PROT</name>